<proteinExistence type="predicted"/>
<organism evidence="2 3">
    <name type="scientific">Oryza sativa subsp. japonica</name>
    <name type="common">Rice</name>
    <dbReference type="NCBI Taxonomy" id="39947"/>
    <lineage>
        <taxon>Eukaryota</taxon>
        <taxon>Viridiplantae</taxon>
        <taxon>Streptophyta</taxon>
        <taxon>Embryophyta</taxon>
        <taxon>Tracheophyta</taxon>
        <taxon>Spermatophyta</taxon>
        <taxon>Magnoliopsida</taxon>
        <taxon>Liliopsida</taxon>
        <taxon>Poales</taxon>
        <taxon>Poaceae</taxon>
        <taxon>BOP clade</taxon>
        <taxon>Oryzoideae</taxon>
        <taxon>Oryzeae</taxon>
        <taxon>Oryzinae</taxon>
        <taxon>Oryza</taxon>
        <taxon>Oryza sativa</taxon>
    </lineage>
</organism>
<name>Q84MV4_ORYSJ</name>
<feature type="region of interest" description="Disordered" evidence="1">
    <location>
        <begin position="345"/>
        <end position="370"/>
    </location>
</feature>
<feature type="region of interest" description="Disordered" evidence="1">
    <location>
        <begin position="147"/>
        <end position="184"/>
    </location>
</feature>
<evidence type="ECO:0000256" key="1">
    <source>
        <dbReference type="SAM" id="MobiDB-lite"/>
    </source>
</evidence>
<dbReference type="EMBL" id="AC091787">
    <property type="protein sequence ID" value="AAP12938.1"/>
    <property type="molecule type" value="Genomic_DNA"/>
</dbReference>
<gene>
    <name evidence="2" type="ordered locus">Os03g28100</name>
</gene>
<reference evidence="3" key="2">
    <citation type="journal article" date="2008" name="Nucleic Acids Res.">
        <title>The rice annotation project database (RAP-DB): 2008 update.</title>
        <authorList>
            <consortium name="The rice annotation project (RAP)"/>
        </authorList>
    </citation>
    <scope>GENOME REANNOTATION</scope>
    <source>
        <strain evidence="3">cv. Nipponbare</strain>
    </source>
</reference>
<feature type="compositionally biased region" description="Basic and acidic residues" evidence="1">
    <location>
        <begin position="352"/>
        <end position="370"/>
    </location>
</feature>
<evidence type="ECO:0000313" key="2">
    <source>
        <dbReference type="EMBL" id="AAP12938.1"/>
    </source>
</evidence>
<accession>Q84MV4</accession>
<reference evidence="3" key="1">
    <citation type="journal article" date="2005" name="Nature">
        <title>The map-based sequence of the rice genome.</title>
        <authorList>
            <consortium name="International rice genome sequencing project (IRGSP)"/>
            <person name="Matsumoto T."/>
            <person name="Wu J."/>
            <person name="Kanamori H."/>
            <person name="Katayose Y."/>
            <person name="Fujisawa M."/>
            <person name="Namiki N."/>
            <person name="Mizuno H."/>
            <person name="Yamamoto K."/>
            <person name="Antonio B.A."/>
            <person name="Baba T."/>
            <person name="Sakata K."/>
            <person name="Nagamura Y."/>
            <person name="Aoki H."/>
            <person name="Arikawa K."/>
            <person name="Arita K."/>
            <person name="Bito T."/>
            <person name="Chiden Y."/>
            <person name="Fujitsuka N."/>
            <person name="Fukunaka R."/>
            <person name="Hamada M."/>
            <person name="Harada C."/>
            <person name="Hayashi A."/>
            <person name="Hijishita S."/>
            <person name="Honda M."/>
            <person name="Hosokawa S."/>
            <person name="Ichikawa Y."/>
            <person name="Idonuma A."/>
            <person name="Iijima M."/>
            <person name="Ikeda M."/>
            <person name="Ikeno M."/>
            <person name="Ito K."/>
            <person name="Ito S."/>
            <person name="Ito T."/>
            <person name="Ito Y."/>
            <person name="Ito Y."/>
            <person name="Iwabuchi A."/>
            <person name="Kamiya K."/>
            <person name="Karasawa W."/>
            <person name="Kurita K."/>
            <person name="Katagiri S."/>
            <person name="Kikuta A."/>
            <person name="Kobayashi H."/>
            <person name="Kobayashi N."/>
            <person name="Machita K."/>
            <person name="Maehara T."/>
            <person name="Masukawa M."/>
            <person name="Mizubayashi T."/>
            <person name="Mukai Y."/>
            <person name="Nagasaki H."/>
            <person name="Nagata Y."/>
            <person name="Naito S."/>
            <person name="Nakashima M."/>
            <person name="Nakama Y."/>
            <person name="Nakamichi Y."/>
            <person name="Nakamura M."/>
            <person name="Meguro A."/>
            <person name="Negishi M."/>
            <person name="Ohta I."/>
            <person name="Ohta T."/>
            <person name="Okamoto M."/>
            <person name="Ono N."/>
            <person name="Saji S."/>
            <person name="Sakaguchi M."/>
            <person name="Sakai K."/>
            <person name="Shibata M."/>
            <person name="Shimokawa T."/>
            <person name="Song J."/>
            <person name="Takazaki Y."/>
            <person name="Terasawa K."/>
            <person name="Tsugane M."/>
            <person name="Tsuji K."/>
            <person name="Ueda S."/>
            <person name="Waki K."/>
            <person name="Yamagata H."/>
            <person name="Yamamoto M."/>
            <person name="Yamamoto S."/>
            <person name="Yamane H."/>
            <person name="Yoshiki S."/>
            <person name="Yoshihara R."/>
            <person name="Yukawa K."/>
            <person name="Zhong H."/>
            <person name="Yano M."/>
            <person name="Yuan Q."/>
            <person name="Ouyang S."/>
            <person name="Liu J."/>
            <person name="Jones K.M."/>
            <person name="Gansberger K."/>
            <person name="Moffat K."/>
            <person name="Hill J."/>
            <person name="Bera J."/>
            <person name="Fadrosh D."/>
            <person name="Jin S."/>
            <person name="Johri S."/>
            <person name="Kim M."/>
            <person name="Overton L."/>
            <person name="Reardon M."/>
            <person name="Tsitrin T."/>
            <person name="Vuong H."/>
            <person name="Weaver B."/>
            <person name="Ciecko A."/>
            <person name="Tallon L."/>
            <person name="Jackson J."/>
            <person name="Pai G."/>
            <person name="Aken S.V."/>
            <person name="Utterback T."/>
            <person name="Reidmuller S."/>
            <person name="Feldblyum T."/>
            <person name="Hsiao J."/>
            <person name="Zismann V."/>
            <person name="Iobst S."/>
            <person name="de Vazeille A.R."/>
            <person name="Buell C.R."/>
            <person name="Ying K."/>
            <person name="Li Y."/>
            <person name="Lu T."/>
            <person name="Huang Y."/>
            <person name="Zhao Q."/>
            <person name="Feng Q."/>
            <person name="Zhang L."/>
            <person name="Zhu J."/>
            <person name="Weng Q."/>
            <person name="Mu J."/>
            <person name="Lu Y."/>
            <person name="Fan D."/>
            <person name="Liu Y."/>
            <person name="Guan J."/>
            <person name="Zhang Y."/>
            <person name="Yu S."/>
            <person name="Liu X."/>
            <person name="Zhang Y."/>
            <person name="Hong G."/>
            <person name="Han B."/>
            <person name="Choisne N."/>
            <person name="Demange N."/>
            <person name="Orjeda G."/>
            <person name="Samain S."/>
            <person name="Cattolico L."/>
            <person name="Pelletier E."/>
            <person name="Couloux A."/>
            <person name="Segurens B."/>
            <person name="Wincker P."/>
            <person name="D'Hont A."/>
            <person name="Scarpelli C."/>
            <person name="Weissenbach J."/>
            <person name="Salanoubat M."/>
            <person name="Quetier F."/>
            <person name="Yu Y."/>
            <person name="Kim H.R."/>
            <person name="Rambo T."/>
            <person name="Currie J."/>
            <person name="Collura K."/>
            <person name="Luo M."/>
            <person name="Yang T."/>
            <person name="Ammiraju J.S.S."/>
            <person name="Engler F."/>
            <person name="Soderlund C."/>
            <person name="Wing R.A."/>
            <person name="Palmer L.E."/>
            <person name="de la Bastide M."/>
            <person name="Spiegel L."/>
            <person name="Nascimento L."/>
            <person name="Zutavern T."/>
            <person name="O'Shaughnessy A."/>
            <person name="Dike S."/>
            <person name="Dedhia N."/>
            <person name="Preston R."/>
            <person name="Balija V."/>
            <person name="McCombie W.R."/>
            <person name="Chow T."/>
            <person name="Chen H."/>
            <person name="Chung M."/>
            <person name="Chen C."/>
            <person name="Shaw J."/>
            <person name="Wu H."/>
            <person name="Hsiao K."/>
            <person name="Chao Y."/>
            <person name="Chu M."/>
            <person name="Cheng C."/>
            <person name="Hour A."/>
            <person name="Lee P."/>
            <person name="Lin S."/>
            <person name="Lin Y."/>
            <person name="Liou J."/>
            <person name="Liu S."/>
            <person name="Hsing Y."/>
            <person name="Raghuvanshi S."/>
            <person name="Mohanty A."/>
            <person name="Bharti A.K."/>
            <person name="Gaur A."/>
            <person name="Gupta V."/>
            <person name="Kumar D."/>
            <person name="Ravi V."/>
            <person name="Vij S."/>
            <person name="Kapur A."/>
            <person name="Khurana P."/>
            <person name="Khurana P."/>
            <person name="Khurana J.P."/>
            <person name="Tyagi A.K."/>
            <person name="Gaikwad K."/>
            <person name="Singh A."/>
            <person name="Dalal V."/>
            <person name="Srivastava S."/>
            <person name="Dixit A."/>
            <person name="Pal A.K."/>
            <person name="Ghazi I.A."/>
            <person name="Yadav M."/>
            <person name="Pandit A."/>
            <person name="Bhargava A."/>
            <person name="Sureshbabu K."/>
            <person name="Batra K."/>
            <person name="Sharma T.R."/>
            <person name="Mohapatra T."/>
            <person name="Singh N.K."/>
            <person name="Messing J."/>
            <person name="Nelson A.B."/>
            <person name="Fuks G."/>
            <person name="Kavchok S."/>
            <person name="Keizer G."/>
            <person name="Linton E."/>
            <person name="Llaca V."/>
            <person name="Song R."/>
            <person name="Tanyolac B."/>
            <person name="Young S."/>
            <person name="Ho-Il K."/>
            <person name="Hahn J.H."/>
            <person name="Sangsakoo G."/>
            <person name="Vanavichit A."/>
            <person name="de Mattos Luiz.A.T."/>
            <person name="Zimmer P.D."/>
            <person name="Malone G."/>
            <person name="Dellagostin O."/>
            <person name="de Oliveira A.C."/>
            <person name="Bevan M."/>
            <person name="Bancroft I."/>
            <person name="Minx P."/>
            <person name="Cordum H."/>
            <person name="Wilson R."/>
            <person name="Cheng Z."/>
            <person name="Jin W."/>
            <person name="Jiang J."/>
            <person name="Leong S.A."/>
            <person name="Iwama H."/>
            <person name="Gojobori T."/>
            <person name="Itoh T."/>
            <person name="Niimura Y."/>
            <person name="Fujii Y."/>
            <person name="Habara T."/>
            <person name="Sakai H."/>
            <person name="Sato Y."/>
            <person name="Wilson G."/>
            <person name="Kumar K."/>
            <person name="McCouch S."/>
            <person name="Juretic N."/>
            <person name="Hoen D."/>
            <person name="Wright S."/>
            <person name="Bruskiewich R."/>
            <person name="Bureau T."/>
            <person name="Miyao A."/>
            <person name="Hirochika H."/>
            <person name="Nishikawa T."/>
            <person name="Kadowaki K."/>
            <person name="Sugiura M."/>
            <person name="Burr B."/>
            <person name="Sasaki T."/>
        </authorList>
    </citation>
    <scope>NUCLEOTIDE SEQUENCE [LARGE SCALE GENOMIC DNA]</scope>
    <source>
        <strain evidence="3">cv. Nipponbare</strain>
    </source>
</reference>
<protein>
    <submittedName>
        <fullName evidence="2">Uncharacterized protein</fullName>
    </submittedName>
</protein>
<evidence type="ECO:0000313" key="3">
    <source>
        <dbReference type="Proteomes" id="UP000000763"/>
    </source>
</evidence>
<feature type="compositionally biased region" description="Low complexity" evidence="1">
    <location>
        <begin position="168"/>
        <end position="181"/>
    </location>
</feature>
<dbReference type="Proteomes" id="UP000000763">
    <property type="component" value="Chromosome 3"/>
</dbReference>
<feature type="region of interest" description="Disordered" evidence="1">
    <location>
        <begin position="254"/>
        <end position="332"/>
    </location>
</feature>
<dbReference type="AlphaFoldDB" id="Q84MV4"/>
<feature type="compositionally biased region" description="Low complexity" evidence="1">
    <location>
        <begin position="310"/>
        <end position="332"/>
    </location>
</feature>
<sequence>MVQRAMAVPASCLRQPGGRFLVRKKSALPADGARPSGGESAVAVSRWHARRSAASPSRPSTCIPKKLLLARVASISIRSPSPRVGQGLDGRRRWARAGAGVRGEAEEREETMRLGVVAARVGEEEEEASHGDGGAWRRLALGRLAPPADGARPSSGESAAAVSRWPARRSTASPSRPSTSACGELHEDTRRSAMANSLGRIAAVEGGDHICRVVAALIRLSSHHQRRRAAFLPRPSHLSAMSVAAAASSREGCAAADEAERRHSPSAVASRGRRTWRRGDAGAGGGISPAGRAPPLPMRLPLSPGRRHSSSQPAPASPLFFSPAGRRPPAAGPLLLSRLSIVVAASPVIAPPDKEQSERKRGKERRGKER</sequence>